<dbReference type="SUPFAM" id="SSF48726">
    <property type="entry name" value="Immunoglobulin"/>
    <property type="match status" value="2"/>
</dbReference>
<dbReference type="InterPro" id="IPR007110">
    <property type="entry name" value="Ig-like_dom"/>
</dbReference>
<evidence type="ECO:0000256" key="4">
    <source>
        <dbReference type="ARBA" id="ARBA00023180"/>
    </source>
</evidence>
<dbReference type="GO" id="GO:0016020">
    <property type="term" value="C:membrane"/>
    <property type="evidence" value="ECO:0007669"/>
    <property type="project" value="UniProtKB-SubCell"/>
</dbReference>
<dbReference type="Pfam" id="PF13927">
    <property type="entry name" value="Ig_3"/>
    <property type="match status" value="2"/>
</dbReference>
<feature type="chain" id="PRO_5042929109" description="Ig-like domain-containing protein" evidence="6">
    <location>
        <begin position="20"/>
        <end position="427"/>
    </location>
</feature>
<comment type="subcellular location">
    <subcellularLocation>
        <location evidence="1">Membrane</location>
        <topology evidence="1">Single-pass type I membrane protein</topology>
    </subcellularLocation>
</comment>
<dbReference type="KEGG" id="aqu:105313368"/>
<reference evidence="9" key="1">
    <citation type="journal article" date="2010" name="Nature">
        <title>The Amphimedon queenslandica genome and the evolution of animal complexity.</title>
        <authorList>
            <person name="Srivastava M."/>
            <person name="Simakov O."/>
            <person name="Chapman J."/>
            <person name="Fahey B."/>
            <person name="Gauthier M.E."/>
            <person name="Mitros T."/>
            <person name="Richards G.S."/>
            <person name="Conaco C."/>
            <person name="Dacre M."/>
            <person name="Hellsten U."/>
            <person name="Larroux C."/>
            <person name="Putnam N.H."/>
            <person name="Stanke M."/>
            <person name="Adamska M."/>
            <person name="Darling A."/>
            <person name="Degnan S.M."/>
            <person name="Oakley T.H."/>
            <person name="Plachetzki D.C."/>
            <person name="Zhai Y."/>
            <person name="Adamski M."/>
            <person name="Calcino A."/>
            <person name="Cummins S.F."/>
            <person name="Goodstein D.M."/>
            <person name="Harris C."/>
            <person name="Jackson D.J."/>
            <person name="Leys S.P."/>
            <person name="Shu S."/>
            <person name="Woodcroft B.J."/>
            <person name="Vervoort M."/>
            <person name="Kosik K.S."/>
            <person name="Manning G."/>
            <person name="Degnan B.M."/>
            <person name="Rokhsar D.S."/>
        </authorList>
    </citation>
    <scope>NUCLEOTIDE SEQUENCE [LARGE SCALE GENOMIC DNA]</scope>
</reference>
<keyword evidence="3" id="KW-1015">Disulfide bond</keyword>
<dbReference type="PANTHER" id="PTHR11640">
    <property type="entry name" value="NEPHRIN"/>
    <property type="match status" value="1"/>
</dbReference>
<dbReference type="InterPro" id="IPR036179">
    <property type="entry name" value="Ig-like_dom_sf"/>
</dbReference>
<dbReference type="RefSeq" id="XP_011405037.2">
    <property type="nucleotide sequence ID" value="XM_011406735.2"/>
</dbReference>
<dbReference type="AlphaFoldDB" id="A0AAN0IN85"/>
<dbReference type="Proteomes" id="UP000007879">
    <property type="component" value="Unassembled WGS sequence"/>
</dbReference>
<keyword evidence="9" id="KW-1185">Reference proteome</keyword>
<keyword evidence="6" id="KW-0732">Signal</keyword>
<dbReference type="InterPro" id="IPR013783">
    <property type="entry name" value="Ig-like_fold"/>
</dbReference>
<dbReference type="EnsemblMetazoa" id="XM_011406735.2">
    <property type="protein sequence ID" value="XP_011405037.2"/>
    <property type="gene ID" value="LOC105313368"/>
</dbReference>
<accession>A0AAN0IN85</accession>
<evidence type="ECO:0000313" key="9">
    <source>
        <dbReference type="Proteomes" id="UP000007879"/>
    </source>
</evidence>
<dbReference type="PROSITE" id="PS50835">
    <property type="entry name" value="IG_LIKE"/>
    <property type="match status" value="2"/>
</dbReference>
<feature type="domain" description="Ig-like" evidence="7">
    <location>
        <begin position="201"/>
        <end position="280"/>
    </location>
</feature>
<organism evidence="8 9">
    <name type="scientific">Amphimedon queenslandica</name>
    <name type="common">Sponge</name>
    <dbReference type="NCBI Taxonomy" id="400682"/>
    <lineage>
        <taxon>Eukaryota</taxon>
        <taxon>Metazoa</taxon>
        <taxon>Porifera</taxon>
        <taxon>Demospongiae</taxon>
        <taxon>Heteroscleromorpha</taxon>
        <taxon>Haplosclerida</taxon>
        <taxon>Niphatidae</taxon>
        <taxon>Amphimedon</taxon>
    </lineage>
</organism>
<evidence type="ECO:0000256" key="3">
    <source>
        <dbReference type="ARBA" id="ARBA00023157"/>
    </source>
</evidence>
<evidence type="ECO:0000256" key="6">
    <source>
        <dbReference type="SAM" id="SignalP"/>
    </source>
</evidence>
<dbReference type="SMART" id="SM00409">
    <property type="entry name" value="IG"/>
    <property type="match status" value="2"/>
</dbReference>
<evidence type="ECO:0000256" key="5">
    <source>
        <dbReference type="ARBA" id="ARBA00023319"/>
    </source>
</evidence>
<evidence type="ECO:0000313" key="8">
    <source>
        <dbReference type="EnsemblMetazoa" id="XP_011405037.2"/>
    </source>
</evidence>
<name>A0AAN0IN85_AMPQE</name>
<evidence type="ECO:0000256" key="1">
    <source>
        <dbReference type="ARBA" id="ARBA00004479"/>
    </source>
</evidence>
<dbReference type="Gene3D" id="2.60.40.10">
    <property type="entry name" value="Immunoglobulins"/>
    <property type="match status" value="2"/>
</dbReference>
<feature type="signal peptide" evidence="6">
    <location>
        <begin position="1"/>
        <end position="19"/>
    </location>
</feature>
<keyword evidence="5" id="KW-0393">Immunoglobulin domain</keyword>
<dbReference type="GeneID" id="105313368"/>
<evidence type="ECO:0000259" key="7">
    <source>
        <dbReference type="PROSITE" id="PS50835"/>
    </source>
</evidence>
<keyword evidence="4" id="KW-0325">Glycoprotein</keyword>
<dbReference type="CDD" id="cd00096">
    <property type="entry name" value="Ig"/>
    <property type="match status" value="2"/>
</dbReference>
<reference evidence="8" key="2">
    <citation type="submission" date="2024-06" db="UniProtKB">
        <authorList>
            <consortium name="EnsemblMetazoa"/>
        </authorList>
    </citation>
    <scope>IDENTIFICATION</scope>
</reference>
<sequence>MMYLVAMLVLSSFVQSSLQIEITPEDYILFLQPATYTGGVFANDCSFHYFPRYYRCPNNSRLSDDVTNEGSDFNPDNFIGWNENFRILILFEDLPLNFYFTHIDIYYYHNPSLGYGLPTVRIDPGRLPKSPLITASNSQASQSDNGVVKISLNMLVLYRSHIFLRFYFRPDDVSKIQPSLATQTFISEIRFFADTELILYPAIPIKFKSPSQILQPETAYIQSSLNLSCTVVNNGSFYWTWTGPGVNNGVMKVADTTRTSILMLSNISPSDAGNYTCSASYLYLVLDDYYDVKLIMTATNNITLTLSKALTVASTVIVQEGNRATLSCIFIGYLPVNYEITWMYMYNVKADGIIANGQYTWSNLLSQNSSSSASPAIQSNLTITSVKVTNSGPYTCTVSGIRLRKTISLIVLKKERKFTLQVSEELE</sequence>
<dbReference type="InterPro" id="IPR051275">
    <property type="entry name" value="Cell_adhesion_signaling"/>
</dbReference>
<dbReference type="InterPro" id="IPR003599">
    <property type="entry name" value="Ig_sub"/>
</dbReference>
<protein>
    <recommendedName>
        <fullName evidence="7">Ig-like domain-containing protein</fullName>
    </recommendedName>
</protein>
<proteinExistence type="predicted"/>
<feature type="domain" description="Ig-like" evidence="7">
    <location>
        <begin position="307"/>
        <end position="408"/>
    </location>
</feature>
<evidence type="ECO:0000256" key="2">
    <source>
        <dbReference type="ARBA" id="ARBA00023136"/>
    </source>
</evidence>
<keyword evidence="2" id="KW-0472">Membrane</keyword>